<keyword evidence="12 13" id="KW-0472">Membrane</keyword>
<keyword evidence="11" id="KW-0902">Two-component regulatory system</keyword>
<dbReference type="EMBL" id="OY288114">
    <property type="protein sequence ID" value="CAJ0859201.1"/>
    <property type="molecule type" value="Genomic_DNA"/>
</dbReference>
<evidence type="ECO:0000256" key="10">
    <source>
        <dbReference type="ARBA" id="ARBA00022989"/>
    </source>
</evidence>
<keyword evidence="4" id="KW-0597">Phosphoprotein</keyword>
<keyword evidence="6 13" id="KW-0812">Transmembrane</keyword>
<dbReference type="InterPro" id="IPR000014">
    <property type="entry name" value="PAS"/>
</dbReference>
<dbReference type="SMART" id="SM00091">
    <property type="entry name" value="PAS"/>
    <property type="match status" value="1"/>
</dbReference>
<evidence type="ECO:0000256" key="1">
    <source>
        <dbReference type="ARBA" id="ARBA00000085"/>
    </source>
</evidence>
<dbReference type="PANTHER" id="PTHR41523">
    <property type="entry name" value="TWO-COMPONENT SYSTEM SENSOR PROTEIN"/>
    <property type="match status" value="1"/>
</dbReference>
<feature type="domain" description="PAS" evidence="14">
    <location>
        <begin position="129"/>
        <end position="182"/>
    </location>
</feature>
<evidence type="ECO:0000256" key="7">
    <source>
        <dbReference type="ARBA" id="ARBA00022741"/>
    </source>
</evidence>
<accession>A0AA48LZL1</accession>
<gene>
    <name evidence="15" type="ORF">AMST5_01186</name>
</gene>
<evidence type="ECO:0000256" key="3">
    <source>
        <dbReference type="ARBA" id="ARBA00012438"/>
    </source>
</evidence>
<proteinExistence type="predicted"/>
<dbReference type="EC" id="2.7.13.3" evidence="3"/>
<dbReference type="PANTHER" id="PTHR41523:SF8">
    <property type="entry name" value="ETHYLENE RESPONSE SENSOR PROTEIN"/>
    <property type="match status" value="1"/>
</dbReference>
<evidence type="ECO:0000256" key="5">
    <source>
        <dbReference type="ARBA" id="ARBA00022679"/>
    </source>
</evidence>
<dbReference type="SUPFAM" id="SSF55785">
    <property type="entry name" value="PYP-like sensor domain (PAS domain)"/>
    <property type="match status" value="1"/>
</dbReference>
<keyword evidence="9" id="KW-0067">ATP-binding</keyword>
<keyword evidence="8" id="KW-0418">Kinase</keyword>
<evidence type="ECO:0000256" key="9">
    <source>
        <dbReference type="ARBA" id="ARBA00022840"/>
    </source>
</evidence>
<dbReference type="InterPro" id="IPR038318">
    <property type="entry name" value="KdpD_sf"/>
</dbReference>
<dbReference type="SMART" id="SM00911">
    <property type="entry name" value="HWE_HK"/>
    <property type="match status" value="1"/>
</dbReference>
<dbReference type="Gene3D" id="1.20.120.620">
    <property type="entry name" value="Backbone structure of the membrane domain of e. Coli histidine kinase receptor kdpd"/>
    <property type="match status" value="1"/>
</dbReference>
<evidence type="ECO:0000256" key="2">
    <source>
        <dbReference type="ARBA" id="ARBA00004141"/>
    </source>
</evidence>
<dbReference type="InterPro" id="IPR035965">
    <property type="entry name" value="PAS-like_dom_sf"/>
</dbReference>
<evidence type="ECO:0000256" key="6">
    <source>
        <dbReference type="ARBA" id="ARBA00022692"/>
    </source>
</evidence>
<dbReference type="GO" id="GO:0005524">
    <property type="term" value="F:ATP binding"/>
    <property type="evidence" value="ECO:0007669"/>
    <property type="project" value="UniProtKB-KW"/>
</dbReference>
<sequence>MFAEAASSALVTSMVTRQRPIVSYAVAIVSVLLAAVLRWLAGDWLGGSIPFLTFFPAVLVSALVGGLWGGVLATGLSACIAGYFFLEPASQWTLNLRGGIALLGFIIVAAIIVLAVVLLRQAIDTIAVQEQNQRSLIEAAPNGIVVVGPHGVIVGLNARAEALFGYDRAELIGKAVEVLVPEKIAAAHVGFREHFQAAPETRPMGAGRDLCARCRDGREFPVEIGLNPINWEGRRAVLATVTDITERKEHEERQAILARELEHRVGNMFAVILATIRRTLTRGRSITEAEQILTQRIQLLADAHAVLSESLFREISVDRLLANSVGSFKDQLVSGGPDIPVIAKAAEALSFIFHELLTNAVKHGALSRPAGIVFVTREIEKGDESPLFHFTWRETGGPPIGVVSRNGFGTFILLEFPKQFGGDATLDYSPDGLIYNLRLPLEAIRNGVTPQAKPG</sequence>
<dbReference type="Pfam" id="PF07536">
    <property type="entry name" value="HWE_HK"/>
    <property type="match status" value="1"/>
</dbReference>
<evidence type="ECO:0000313" key="15">
    <source>
        <dbReference type="EMBL" id="CAJ0859201.1"/>
    </source>
</evidence>
<dbReference type="Gene3D" id="3.30.450.20">
    <property type="entry name" value="PAS domain"/>
    <property type="match status" value="1"/>
</dbReference>
<dbReference type="NCBIfam" id="TIGR00229">
    <property type="entry name" value="sensory_box"/>
    <property type="match status" value="1"/>
</dbReference>
<dbReference type="InterPro" id="IPR036890">
    <property type="entry name" value="HATPase_C_sf"/>
</dbReference>
<feature type="transmembrane region" description="Helical" evidence="13">
    <location>
        <begin position="21"/>
        <end position="41"/>
    </location>
</feature>
<protein>
    <recommendedName>
        <fullName evidence="3">histidine kinase</fullName>
        <ecNumber evidence="3">2.7.13.3</ecNumber>
    </recommendedName>
</protein>
<keyword evidence="7" id="KW-0547">Nucleotide-binding</keyword>
<dbReference type="PROSITE" id="PS50112">
    <property type="entry name" value="PAS"/>
    <property type="match status" value="1"/>
</dbReference>
<comment type="subcellular location">
    <subcellularLocation>
        <location evidence="2">Membrane</location>
        <topology evidence="2">Multi-pass membrane protein</topology>
    </subcellularLocation>
</comment>
<dbReference type="GO" id="GO:0006355">
    <property type="term" value="P:regulation of DNA-templated transcription"/>
    <property type="evidence" value="ECO:0007669"/>
    <property type="project" value="InterPro"/>
</dbReference>
<dbReference type="Pfam" id="PF13493">
    <property type="entry name" value="DUF4118"/>
    <property type="match status" value="1"/>
</dbReference>
<dbReference type="GO" id="GO:0000160">
    <property type="term" value="P:phosphorelay signal transduction system"/>
    <property type="evidence" value="ECO:0007669"/>
    <property type="project" value="UniProtKB-KW"/>
</dbReference>
<evidence type="ECO:0000256" key="8">
    <source>
        <dbReference type="ARBA" id="ARBA00022777"/>
    </source>
</evidence>
<dbReference type="AlphaFoldDB" id="A0AA48LZL1"/>
<evidence type="ECO:0000259" key="14">
    <source>
        <dbReference type="PROSITE" id="PS50112"/>
    </source>
</evidence>
<evidence type="ECO:0000256" key="13">
    <source>
        <dbReference type="SAM" id="Phobius"/>
    </source>
</evidence>
<dbReference type="InterPro" id="IPR025201">
    <property type="entry name" value="KdpD_TM"/>
</dbReference>
<dbReference type="InterPro" id="IPR011102">
    <property type="entry name" value="Sig_transdc_His_kinase_HWE"/>
</dbReference>
<dbReference type="Pfam" id="PF00989">
    <property type="entry name" value="PAS"/>
    <property type="match status" value="1"/>
</dbReference>
<dbReference type="SUPFAM" id="SSF55874">
    <property type="entry name" value="ATPase domain of HSP90 chaperone/DNA topoisomerase II/histidine kinase"/>
    <property type="match status" value="1"/>
</dbReference>
<dbReference type="GO" id="GO:0004673">
    <property type="term" value="F:protein histidine kinase activity"/>
    <property type="evidence" value="ECO:0007669"/>
    <property type="project" value="UniProtKB-EC"/>
</dbReference>
<dbReference type="Gene3D" id="3.30.565.10">
    <property type="entry name" value="Histidine kinase-like ATPase, C-terminal domain"/>
    <property type="match status" value="1"/>
</dbReference>
<dbReference type="GO" id="GO:0016020">
    <property type="term" value="C:membrane"/>
    <property type="evidence" value="ECO:0007669"/>
    <property type="project" value="UniProtKB-SubCell"/>
</dbReference>
<dbReference type="CDD" id="cd00130">
    <property type="entry name" value="PAS"/>
    <property type="match status" value="1"/>
</dbReference>
<feature type="transmembrane region" description="Helical" evidence="13">
    <location>
        <begin position="53"/>
        <end position="86"/>
    </location>
</feature>
<reference evidence="15" key="1">
    <citation type="submission" date="2023-07" db="EMBL/GenBank/DDBJ databases">
        <authorList>
            <person name="Pelsma A.J. K."/>
        </authorList>
    </citation>
    <scope>NUCLEOTIDE SEQUENCE</scope>
</reference>
<keyword evidence="10 13" id="KW-1133">Transmembrane helix</keyword>
<name>A0AA48LZL1_9ZZZZ</name>
<evidence type="ECO:0000256" key="11">
    <source>
        <dbReference type="ARBA" id="ARBA00023012"/>
    </source>
</evidence>
<comment type="catalytic activity">
    <reaction evidence="1">
        <text>ATP + protein L-histidine = ADP + protein N-phospho-L-histidine.</text>
        <dbReference type="EC" id="2.7.13.3"/>
    </reaction>
</comment>
<evidence type="ECO:0000256" key="4">
    <source>
        <dbReference type="ARBA" id="ARBA00022553"/>
    </source>
</evidence>
<evidence type="ECO:0000256" key="12">
    <source>
        <dbReference type="ARBA" id="ARBA00023136"/>
    </source>
</evidence>
<keyword evidence="5" id="KW-0808">Transferase</keyword>
<feature type="transmembrane region" description="Helical" evidence="13">
    <location>
        <begin position="98"/>
        <end position="119"/>
    </location>
</feature>
<organism evidence="15">
    <name type="scientific">freshwater sediment metagenome</name>
    <dbReference type="NCBI Taxonomy" id="556182"/>
    <lineage>
        <taxon>unclassified sequences</taxon>
        <taxon>metagenomes</taxon>
        <taxon>ecological metagenomes</taxon>
    </lineage>
</organism>
<dbReference type="InterPro" id="IPR013767">
    <property type="entry name" value="PAS_fold"/>
</dbReference>